<dbReference type="Proteomes" id="UP001470230">
    <property type="component" value="Unassembled WGS sequence"/>
</dbReference>
<keyword evidence="2" id="KW-1185">Reference proteome</keyword>
<sequence>MSVTIPLKRNQMVFTTSSSTIQLVLKVDSSKTVSDLVDFFSKSVACLHFRLKDENNLEYTKDKIYHYTIPSNITDLKDVSDYVGLNFTPDVKDSFGSIATNEKNKLFVLNVSHRFSDGGFFKFLLDEFNKGEYPKETPILPRFTNDIFSKEIKEALVITPPLNDKSIFRFNPNKLASPSPPATHCTHYDIKMKASEFKTYDPIKNTPRSITDIMYLSLYFASASYKEKLFDKFSVATVIDLRTLLPYKPDFLSCYHCGHLYPTISNISPSDKLSSLSKRLKDDLSLKRKKDFHFSLIKSVPDMNSLSYGVGLCYSAVGVMTIKRPIVDAYVGILTNVSQHKSVTNTLDQISLFNWSVKDEERKKNDFTTQLWYNQNIFDKDEIKLFGKRIEYFLKNVSLDERIEDVYEIIRKIK</sequence>
<evidence type="ECO:0000313" key="1">
    <source>
        <dbReference type="EMBL" id="KAK8854068.1"/>
    </source>
</evidence>
<evidence type="ECO:0000313" key="2">
    <source>
        <dbReference type="Proteomes" id="UP001470230"/>
    </source>
</evidence>
<evidence type="ECO:0008006" key="3">
    <source>
        <dbReference type="Google" id="ProtNLM"/>
    </source>
</evidence>
<proteinExistence type="predicted"/>
<dbReference type="EMBL" id="JAPFFF010000021">
    <property type="protein sequence ID" value="KAK8854068.1"/>
    <property type="molecule type" value="Genomic_DNA"/>
</dbReference>
<gene>
    <name evidence="1" type="ORF">M9Y10_016619</name>
</gene>
<organism evidence="1 2">
    <name type="scientific">Tritrichomonas musculus</name>
    <dbReference type="NCBI Taxonomy" id="1915356"/>
    <lineage>
        <taxon>Eukaryota</taxon>
        <taxon>Metamonada</taxon>
        <taxon>Parabasalia</taxon>
        <taxon>Tritrichomonadida</taxon>
        <taxon>Tritrichomonadidae</taxon>
        <taxon>Tritrichomonas</taxon>
    </lineage>
</organism>
<name>A0ABR2HY86_9EUKA</name>
<reference evidence="1 2" key="1">
    <citation type="submission" date="2024-04" db="EMBL/GenBank/DDBJ databases">
        <title>Tritrichomonas musculus Genome.</title>
        <authorList>
            <person name="Alves-Ferreira E."/>
            <person name="Grigg M."/>
            <person name="Lorenzi H."/>
            <person name="Galac M."/>
        </authorList>
    </citation>
    <scope>NUCLEOTIDE SEQUENCE [LARGE SCALE GENOMIC DNA]</scope>
    <source>
        <strain evidence="1 2">EAF2021</strain>
    </source>
</reference>
<protein>
    <recommendedName>
        <fullName evidence="3">Alcohol acetyltransferase</fullName>
    </recommendedName>
</protein>
<comment type="caution">
    <text evidence="1">The sequence shown here is derived from an EMBL/GenBank/DDBJ whole genome shotgun (WGS) entry which is preliminary data.</text>
</comment>
<accession>A0ABR2HY86</accession>